<feature type="region of interest" description="Disordered" evidence="3">
    <location>
        <begin position="255"/>
        <end position="277"/>
    </location>
</feature>
<dbReference type="EnsemblMetazoa" id="G5627.5">
    <property type="protein sequence ID" value="G5627.5:cds"/>
    <property type="gene ID" value="G5627"/>
</dbReference>
<dbReference type="EnsemblMetazoa" id="G5627.1">
    <property type="protein sequence ID" value="G5627.1:cds"/>
    <property type="gene ID" value="G5627"/>
</dbReference>
<dbReference type="SMART" id="SM00225">
    <property type="entry name" value="BTB"/>
    <property type="match status" value="1"/>
</dbReference>
<feature type="compositionally biased region" description="Low complexity" evidence="3">
    <location>
        <begin position="540"/>
        <end position="556"/>
    </location>
</feature>
<feature type="compositionally biased region" description="Polar residues" evidence="3">
    <location>
        <begin position="213"/>
        <end position="224"/>
    </location>
</feature>
<feature type="region of interest" description="Disordered" evidence="3">
    <location>
        <begin position="420"/>
        <end position="444"/>
    </location>
</feature>
<dbReference type="OrthoDB" id="6141044at2759"/>
<evidence type="ECO:0000259" key="4">
    <source>
        <dbReference type="PROSITE" id="PS50097"/>
    </source>
</evidence>
<organism evidence="5 6">
    <name type="scientific">Magallana gigas</name>
    <name type="common">Pacific oyster</name>
    <name type="synonym">Crassostrea gigas</name>
    <dbReference type="NCBI Taxonomy" id="29159"/>
    <lineage>
        <taxon>Eukaryota</taxon>
        <taxon>Metazoa</taxon>
        <taxon>Spiralia</taxon>
        <taxon>Lophotrochozoa</taxon>
        <taxon>Mollusca</taxon>
        <taxon>Bivalvia</taxon>
        <taxon>Autobranchia</taxon>
        <taxon>Pteriomorphia</taxon>
        <taxon>Ostreida</taxon>
        <taxon>Ostreoidea</taxon>
        <taxon>Ostreidae</taxon>
        <taxon>Magallana</taxon>
    </lineage>
</organism>
<dbReference type="Gene3D" id="3.30.710.10">
    <property type="entry name" value="Potassium Channel Kv1.1, Chain A"/>
    <property type="match status" value="1"/>
</dbReference>
<dbReference type="PANTHER" id="PTHR45632:SF3">
    <property type="entry name" value="KELCH-LIKE PROTEIN 32"/>
    <property type="match status" value="1"/>
</dbReference>
<dbReference type="InterPro" id="IPR011333">
    <property type="entry name" value="SKP1/BTB/POZ_sf"/>
</dbReference>
<evidence type="ECO:0000256" key="2">
    <source>
        <dbReference type="ARBA" id="ARBA00022737"/>
    </source>
</evidence>
<sequence length="719" mass="79416">MISYHKIYMSPVQSSNLQSQLCALWKKQKLCDAVIKSDKMSVMAHRLVLAASCPMLQSMENYSFGSLLEIRVESDMTKESVMAFLQYLYEGYLMLTEENYIYVENLARSMHIDSIVSCCKDFSKSILSSRSKNHGRTDKADFKHVRKTNLLTVVLDSSQKQPYESCDSDFSKSLKQPSSDHCSSESITFKQVSPLGATQSQGGGMGGTVLKQGPSTSDQSESYLTSSNMVSTNVNTKKASGEGVIFFANANFKEGSSTSLSSTGPRPVPSSRHGSQLNGCPLARTISNDHSPQTIESSNFELGKKTQQAEPYPVLLKQVPKPHKFLSGDSSRVSESCAGIDQNNEQPVLSPSSSIQQLDIHLNESSKESIEKSNSQTHTSASSSAMSTKPSAEGDHSIVKMELEDSIIHTDEGMFLSSAQRGETQTSQPHKFLSGDSSRVSESCAGIDQNNEQPVLSPSSSIQQLDIHLNESIEKSNSKTHTSASSSAMSTKPSAEADHSIVKMELEDSIIHTDEGMFLSTAQRDETQTSQSSSLHDKPSMSSESSSSQDEMSSSSVNAKGLEKVKRRNIAGRVYVSGMPTGIDFRKKVIDYMERNGARRGEYPILRGLRKKAALHFKVCPTTITNFWAQYCKEGCVKTPVRVNQGRKRKLSQEDIEYIQFLKQSKPSMQLSDVRNELLKKSNLKKTVCLATIYRTLEELNMTSKKKSKEEREQTISTE</sequence>
<evidence type="ECO:0000256" key="1">
    <source>
        <dbReference type="ARBA" id="ARBA00022441"/>
    </source>
</evidence>
<feature type="compositionally biased region" description="Polar residues" evidence="3">
    <location>
        <begin position="255"/>
        <end position="264"/>
    </location>
</feature>
<keyword evidence="6" id="KW-1185">Reference proteome</keyword>
<feature type="compositionally biased region" description="Low complexity" evidence="3">
    <location>
        <begin position="372"/>
        <end position="391"/>
    </location>
</feature>
<feature type="region of interest" description="Disordered" evidence="3">
    <location>
        <begin position="472"/>
        <end position="498"/>
    </location>
</feature>
<dbReference type="EnsemblMetazoa" id="G5627.7">
    <property type="protein sequence ID" value="G5627.7:cds"/>
    <property type="gene ID" value="G5627"/>
</dbReference>
<evidence type="ECO:0000256" key="3">
    <source>
        <dbReference type="SAM" id="MobiDB-lite"/>
    </source>
</evidence>
<feature type="region of interest" description="Disordered" evidence="3">
    <location>
        <begin position="365"/>
        <end position="395"/>
    </location>
</feature>
<reference evidence="5" key="1">
    <citation type="submission" date="2022-08" db="UniProtKB">
        <authorList>
            <consortium name="EnsemblMetazoa"/>
        </authorList>
    </citation>
    <scope>IDENTIFICATION</scope>
    <source>
        <strain evidence="5">05x7-T-G4-1.051#20</strain>
    </source>
</reference>
<dbReference type="EnsemblMetazoa" id="G5627.6">
    <property type="protein sequence ID" value="G5627.6:cds"/>
    <property type="gene ID" value="G5627"/>
</dbReference>
<accession>A0A8W8NFV1</accession>
<dbReference type="SUPFAM" id="SSF54695">
    <property type="entry name" value="POZ domain"/>
    <property type="match status" value="1"/>
</dbReference>
<feature type="compositionally biased region" description="Low complexity" evidence="3">
    <location>
        <begin position="479"/>
        <end position="494"/>
    </location>
</feature>
<evidence type="ECO:0000313" key="6">
    <source>
        <dbReference type="Proteomes" id="UP000005408"/>
    </source>
</evidence>
<feature type="compositionally biased region" description="Polar residues" evidence="3">
    <location>
        <begin position="420"/>
        <end position="441"/>
    </location>
</feature>
<feature type="region of interest" description="Disordered" evidence="3">
    <location>
        <begin position="523"/>
        <end position="561"/>
    </location>
</feature>
<dbReference type="PROSITE" id="PS50097">
    <property type="entry name" value="BTB"/>
    <property type="match status" value="1"/>
</dbReference>
<dbReference type="AlphaFoldDB" id="A0A8W8NFV1"/>
<evidence type="ECO:0000313" key="5">
    <source>
        <dbReference type="EnsemblMetazoa" id="G5627.6:cds"/>
    </source>
</evidence>
<dbReference type="Proteomes" id="UP000005408">
    <property type="component" value="Unassembled WGS sequence"/>
</dbReference>
<dbReference type="EnsemblMetazoa" id="G5627.2">
    <property type="protein sequence ID" value="G5627.2:cds"/>
    <property type="gene ID" value="G5627"/>
</dbReference>
<dbReference type="Pfam" id="PF00651">
    <property type="entry name" value="BTB"/>
    <property type="match status" value="1"/>
</dbReference>
<feature type="region of interest" description="Disordered" evidence="3">
    <location>
        <begin position="195"/>
        <end position="224"/>
    </location>
</feature>
<dbReference type="PANTHER" id="PTHR45632">
    <property type="entry name" value="LD33804P"/>
    <property type="match status" value="1"/>
</dbReference>
<keyword evidence="2" id="KW-0677">Repeat</keyword>
<keyword evidence="1" id="KW-0880">Kelch repeat</keyword>
<feature type="domain" description="BTB" evidence="4">
    <location>
        <begin position="31"/>
        <end position="97"/>
    </location>
</feature>
<name>A0A8W8NFV1_MAGGI</name>
<proteinExistence type="predicted"/>
<dbReference type="CDD" id="cd18186">
    <property type="entry name" value="BTB_POZ_ZBTB_KLHL-like"/>
    <property type="match status" value="1"/>
</dbReference>
<dbReference type="InterPro" id="IPR000210">
    <property type="entry name" value="BTB/POZ_dom"/>
</dbReference>
<dbReference type="SUPFAM" id="SSF46689">
    <property type="entry name" value="Homeodomain-like"/>
    <property type="match status" value="1"/>
</dbReference>
<protein>
    <recommendedName>
        <fullName evidence="4">BTB domain-containing protein</fullName>
    </recommendedName>
</protein>
<dbReference type="InterPro" id="IPR009057">
    <property type="entry name" value="Homeodomain-like_sf"/>
</dbReference>